<evidence type="ECO:0000256" key="1">
    <source>
        <dbReference type="ARBA" id="ARBA00022450"/>
    </source>
</evidence>
<dbReference type="Pfam" id="PF02801">
    <property type="entry name" value="Ketoacyl-synt_C"/>
    <property type="match status" value="1"/>
</dbReference>
<dbReference type="InterPro" id="IPR016039">
    <property type="entry name" value="Thiolase-like"/>
</dbReference>
<dbReference type="EMBL" id="JAUSUY010000039">
    <property type="protein sequence ID" value="MDT3429167.1"/>
    <property type="molecule type" value="Genomic_DNA"/>
</dbReference>
<dbReference type="PANTHER" id="PTHR43775:SF37">
    <property type="entry name" value="SI:DKEY-61P9.11"/>
    <property type="match status" value="1"/>
</dbReference>
<dbReference type="Proteomes" id="UP001248709">
    <property type="component" value="Unassembled WGS sequence"/>
</dbReference>
<organism evidence="5 6">
    <name type="scientific">Paenibacillus forsythiae</name>
    <dbReference type="NCBI Taxonomy" id="365616"/>
    <lineage>
        <taxon>Bacteria</taxon>
        <taxon>Bacillati</taxon>
        <taxon>Bacillota</taxon>
        <taxon>Bacilli</taxon>
        <taxon>Bacillales</taxon>
        <taxon>Paenibacillaceae</taxon>
        <taxon>Paenibacillus</taxon>
    </lineage>
</organism>
<dbReference type="SUPFAM" id="SSF53901">
    <property type="entry name" value="Thiolase-like"/>
    <property type="match status" value="2"/>
</dbReference>
<dbReference type="Pfam" id="PF22621">
    <property type="entry name" value="CurL-like_PKS_C"/>
    <property type="match status" value="1"/>
</dbReference>
<keyword evidence="6" id="KW-1185">Reference proteome</keyword>
<feature type="non-terminal residue" evidence="5">
    <location>
        <position position="1"/>
    </location>
</feature>
<dbReference type="InterPro" id="IPR018201">
    <property type="entry name" value="Ketoacyl_synth_AS"/>
</dbReference>
<dbReference type="CDD" id="cd00833">
    <property type="entry name" value="PKS"/>
    <property type="match status" value="1"/>
</dbReference>
<accession>A0ABU3HGM2</accession>
<dbReference type="Gene3D" id="3.40.47.10">
    <property type="match status" value="1"/>
</dbReference>
<name>A0ABU3HGM2_9BACL</name>
<sequence>RALEDAGYAGDAMGNRRCGIYVGSCGGDYPKLFGNNPPPQSFWGNAGSVIPARIAYYLNLQGPAVTVDTACSSSLVAIHLACQSLWSGETEMALAGGVFIQSTSEFYLISNRAGMLSPAGHCHSFDERADGFVPGEGVGAVVLKRLQDAMADGDHIYGVIRGSGINQDGTTNGITAPSANSQERLERYVYDTFGIHPEEIQMVEAHGTGTKLGDPIEYQALTKAFRGYTEKEGYCALGSIKSNMGHAAAAAGIAGVIKILQSLKHKQIPPSLHFEQGNANIRFEGSPFYVNTALKEWEAGAEEKRNAAISSFGFSGTNAHLVIGEGPKAQRRHEEKPGYLVVLSANTQEQLRGQAKQLLAYCREEAEADCGNMSYTLFVGRKHLSHRLACVARSRDELIRQLEKWLEKGKGPQVYQSERSANEQREQQALKRYGNQCIEHCRTAEQAGEYLEQLAAVAELYVQGYTLEYGRLFAGGSYSRVPLPTYPFARKKYWVKATEKQQEPEAVSQESRTSFDESGLNRLLDELINETITVEAAVESAKRVLNQIGRPVTRRSL</sequence>
<dbReference type="InterPro" id="IPR050091">
    <property type="entry name" value="PKS_NRPS_Biosynth_Enz"/>
</dbReference>
<dbReference type="InterPro" id="IPR014030">
    <property type="entry name" value="Ketoacyl_synth_N"/>
</dbReference>
<comment type="caution">
    <text evidence="5">The sequence shown here is derived from an EMBL/GenBank/DDBJ whole genome shotgun (WGS) entry which is preliminary data.</text>
</comment>
<evidence type="ECO:0000313" key="6">
    <source>
        <dbReference type="Proteomes" id="UP001248709"/>
    </source>
</evidence>
<evidence type="ECO:0000313" key="5">
    <source>
        <dbReference type="EMBL" id="MDT3429167.1"/>
    </source>
</evidence>
<dbReference type="InterPro" id="IPR014031">
    <property type="entry name" value="Ketoacyl_synth_C"/>
</dbReference>
<dbReference type="RefSeq" id="WP_312001459.1">
    <property type="nucleotide sequence ID" value="NZ_JAUSUY010000039.1"/>
</dbReference>
<dbReference type="SMART" id="SM00825">
    <property type="entry name" value="PKS_KS"/>
    <property type="match status" value="1"/>
</dbReference>
<dbReference type="PROSITE" id="PS00606">
    <property type="entry name" value="KS3_1"/>
    <property type="match status" value="1"/>
</dbReference>
<keyword evidence="2" id="KW-0597">Phosphoprotein</keyword>
<keyword evidence="1" id="KW-0596">Phosphopantetheine</keyword>
<gene>
    <name evidence="5" type="ORF">J2Z22_004767</name>
</gene>
<protein>
    <submittedName>
        <fullName evidence="5">Polyketide synthase PksN</fullName>
    </submittedName>
</protein>
<feature type="domain" description="Ketosynthase family 3 (KS3)" evidence="4">
    <location>
        <begin position="1"/>
        <end position="325"/>
    </location>
</feature>
<evidence type="ECO:0000256" key="2">
    <source>
        <dbReference type="ARBA" id="ARBA00022553"/>
    </source>
</evidence>
<dbReference type="Gene3D" id="1.10.1240.100">
    <property type="match status" value="1"/>
</dbReference>
<dbReference type="PANTHER" id="PTHR43775">
    <property type="entry name" value="FATTY ACID SYNTHASE"/>
    <property type="match status" value="1"/>
</dbReference>
<evidence type="ECO:0000259" key="4">
    <source>
        <dbReference type="PROSITE" id="PS52004"/>
    </source>
</evidence>
<proteinExistence type="predicted"/>
<reference evidence="5 6" key="1">
    <citation type="submission" date="2023-07" db="EMBL/GenBank/DDBJ databases">
        <title>Genomic Encyclopedia of Type Strains, Phase IV (KMG-IV): sequencing the most valuable type-strain genomes for metagenomic binning, comparative biology and taxonomic classification.</title>
        <authorList>
            <person name="Goeker M."/>
        </authorList>
    </citation>
    <scope>NUCLEOTIDE SEQUENCE [LARGE SCALE GENOMIC DNA]</scope>
    <source>
        <strain evidence="5 6">T98</strain>
    </source>
</reference>
<dbReference type="Pfam" id="PF00109">
    <property type="entry name" value="ketoacyl-synt"/>
    <property type="match status" value="1"/>
</dbReference>
<dbReference type="InterPro" id="IPR020841">
    <property type="entry name" value="PKS_Beta-ketoAc_synthase_dom"/>
</dbReference>
<dbReference type="PROSITE" id="PS52004">
    <property type="entry name" value="KS3_2"/>
    <property type="match status" value="1"/>
</dbReference>
<keyword evidence="3" id="KW-0808">Transferase</keyword>
<evidence type="ECO:0000256" key="3">
    <source>
        <dbReference type="ARBA" id="ARBA00022679"/>
    </source>
</evidence>